<comment type="catalytic activity">
    <reaction evidence="11">
        <text>(1,4-alpha-D-galacturonosyl)n+m + H2O = (1,4-alpha-D-galacturonosyl)n + (1,4-alpha-D-galacturonosyl)m.</text>
        <dbReference type="EC" id="3.2.1.15"/>
    </reaction>
</comment>
<keyword evidence="4" id="KW-0964">Secreted</keyword>
<keyword evidence="10" id="KW-0961">Cell wall biogenesis/degradation</keyword>
<evidence type="ECO:0000313" key="16">
    <source>
        <dbReference type="EMBL" id="KAK2625855.1"/>
    </source>
</evidence>
<evidence type="ECO:0000256" key="13">
    <source>
        <dbReference type="RuleBase" id="RU361169"/>
    </source>
</evidence>
<dbReference type="FunFam" id="2.160.20.10:FF:000002">
    <property type="entry name" value="Endopolygalacturonase D"/>
    <property type="match status" value="1"/>
</dbReference>
<protein>
    <recommendedName>
        <fullName evidence="3">endo-polygalacturonase</fullName>
        <ecNumber evidence="3">3.2.1.15</ecNumber>
    </recommendedName>
</protein>
<evidence type="ECO:0000256" key="15">
    <source>
        <dbReference type="SAM" id="SignalP"/>
    </source>
</evidence>
<dbReference type="InterPro" id="IPR012334">
    <property type="entry name" value="Pectin_lyas_fold"/>
</dbReference>
<name>A0AAD9SY96_9HELO</name>
<comment type="subcellular location">
    <subcellularLocation>
        <location evidence="1">Secreted</location>
    </subcellularLocation>
</comment>
<dbReference type="SMART" id="SM00710">
    <property type="entry name" value="PbH1"/>
    <property type="match status" value="6"/>
</dbReference>
<dbReference type="InterPro" id="IPR050434">
    <property type="entry name" value="Glycosyl_hydrlase_28"/>
</dbReference>
<dbReference type="SUPFAM" id="SSF51126">
    <property type="entry name" value="Pectin lyase-like"/>
    <property type="match status" value="1"/>
</dbReference>
<evidence type="ECO:0000256" key="4">
    <source>
        <dbReference type="ARBA" id="ARBA00022525"/>
    </source>
</evidence>
<evidence type="ECO:0000256" key="7">
    <source>
        <dbReference type="ARBA" id="ARBA00022801"/>
    </source>
</evidence>
<dbReference type="GO" id="GO:0004650">
    <property type="term" value="F:polygalacturonase activity"/>
    <property type="evidence" value="ECO:0007669"/>
    <property type="project" value="UniProtKB-EC"/>
</dbReference>
<evidence type="ECO:0000256" key="1">
    <source>
        <dbReference type="ARBA" id="ARBA00004613"/>
    </source>
</evidence>
<accession>A0AAD9SY96</accession>
<evidence type="ECO:0000256" key="10">
    <source>
        <dbReference type="ARBA" id="ARBA00023316"/>
    </source>
</evidence>
<comment type="caution">
    <text evidence="16">The sequence shown here is derived from an EMBL/GenBank/DDBJ whole genome shotgun (WGS) entry which is preliminary data.</text>
</comment>
<dbReference type="AlphaFoldDB" id="A0AAD9SY96"/>
<dbReference type="Proteomes" id="UP001285354">
    <property type="component" value="Unassembled WGS sequence"/>
</dbReference>
<evidence type="ECO:0000256" key="3">
    <source>
        <dbReference type="ARBA" id="ARBA00012736"/>
    </source>
</evidence>
<dbReference type="PANTHER" id="PTHR31884:SF1">
    <property type="entry name" value="POLYGALACTURONASE"/>
    <property type="match status" value="1"/>
</dbReference>
<evidence type="ECO:0000256" key="11">
    <source>
        <dbReference type="ARBA" id="ARBA00034074"/>
    </source>
</evidence>
<organism evidence="16 17">
    <name type="scientific">Diplocarpon rosae</name>
    <dbReference type="NCBI Taxonomy" id="946125"/>
    <lineage>
        <taxon>Eukaryota</taxon>
        <taxon>Fungi</taxon>
        <taxon>Dikarya</taxon>
        <taxon>Ascomycota</taxon>
        <taxon>Pezizomycotina</taxon>
        <taxon>Leotiomycetes</taxon>
        <taxon>Helotiales</taxon>
        <taxon>Drepanopezizaceae</taxon>
        <taxon>Diplocarpon</taxon>
    </lineage>
</organism>
<dbReference type="EC" id="3.2.1.15" evidence="3"/>
<proteinExistence type="inferred from homology"/>
<keyword evidence="8" id="KW-1015">Disulfide bond</keyword>
<evidence type="ECO:0000313" key="17">
    <source>
        <dbReference type="Proteomes" id="UP001285354"/>
    </source>
</evidence>
<evidence type="ECO:0000256" key="5">
    <source>
        <dbReference type="ARBA" id="ARBA00022729"/>
    </source>
</evidence>
<dbReference type="PANTHER" id="PTHR31884">
    <property type="entry name" value="POLYGALACTURONASE"/>
    <property type="match status" value="1"/>
</dbReference>
<dbReference type="Gene3D" id="2.160.20.10">
    <property type="entry name" value="Single-stranded right-handed beta-helix, Pectin lyase-like"/>
    <property type="match status" value="1"/>
</dbReference>
<comment type="similarity">
    <text evidence="2 13">Belongs to the glycosyl hydrolase 28 family.</text>
</comment>
<dbReference type="Pfam" id="PF00295">
    <property type="entry name" value="Glyco_hydro_28"/>
    <property type="match status" value="1"/>
</dbReference>
<evidence type="ECO:0000256" key="14">
    <source>
        <dbReference type="SAM" id="MobiDB-lite"/>
    </source>
</evidence>
<dbReference type="InterPro" id="IPR000743">
    <property type="entry name" value="Glyco_hydro_28"/>
</dbReference>
<sequence>MVQLLNTIGLVLGFVSFISASPMPGTKETTETKKKASTAAPRSSSAAGSSGSAPSSCTFTTAAAALAGKAACKNIVLNGITVEAGVTLDLTGLADGTSVVFQGTTTWDYEEWSGPLIAVSGSNIAVSGAPGHVLDGNGAKWWDGQGGNGGKTKPKFFYAHSLRGASTIKGLNIQNYPVQCMSISSAHGLTISDVTIDNSAAGDLGHNTDAFNVGSSTNVVISGVNVKNQDDCLAINSGTGITFTGGTCSGGHGLSIGSVGGRTDNTVSNVTISSSTIIDSQNGLGIKTLSGATGSVKDVTFKDIKLSGITDYGIVIRQDYQNGNPTGTPTAGVPITDLTISGVTGTVVSDAENILILCAACSDWTWTGVSITGGTQSTSCAGVPTGASC</sequence>
<reference evidence="16" key="1">
    <citation type="submission" date="2023-06" db="EMBL/GenBank/DDBJ databases">
        <title>Draft genome of Marssonina rosae.</title>
        <authorList>
            <person name="Cheng Q."/>
        </authorList>
    </citation>
    <scope>NUCLEOTIDE SEQUENCE</scope>
    <source>
        <strain evidence="16">R4</strain>
    </source>
</reference>
<keyword evidence="17" id="KW-1185">Reference proteome</keyword>
<feature type="compositionally biased region" description="Low complexity" evidence="14">
    <location>
        <begin position="37"/>
        <end position="55"/>
    </location>
</feature>
<dbReference type="GO" id="GO:0005576">
    <property type="term" value="C:extracellular region"/>
    <property type="evidence" value="ECO:0007669"/>
    <property type="project" value="UniProtKB-SubCell"/>
</dbReference>
<evidence type="ECO:0000256" key="9">
    <source>
        <dbReference type="ARBA" id="ARBA00023295"/>
    </source>
</evidence>
<evidence type="ECO:0000256" key="2">
    <source>
        <dbReference type="ARBA" id="ARBA00008834"/>
    </source>
</evidence>
<dbReference type="PROSITE" id="PS00502">
    <property type="entry name" value="POLYGALACTURONASE"/>
    <property type="match status" value="1"/>
</dbReference>
<gene>
    <name evidence="16" type="ORF">QTJ16_005167</name>
</gene>
<keyword evidence="9 13" id="KW-0326">Glycosidase</keyword>
<dbReference type="InterPro" id="IPR011050">
    <property type="entry name" value="Pectin_lyase_fold/virulence"/>
</dbReference>
<feature type="chain" id="PRO_5041972226" description="endo-polygalacturonase" evidence="15">
    <location>
        <begin position="21"/>
        <end position="389"/>
    </location>
</feature>
<dbReference type="InterPro" id="IPR006626">
    <property type="entry name" value="PbH1"/>
</dbReference>
<dbReference type="GO" id="GO:0045490">
    <property type="term" value="P:pectin catabolic process"/>
    <property type="evidence" value="ECO:0007669"/>
    <property type="project" value="UniProtKB-ARBA"/>
</dbReference>
<feature type="active site" evidence="12">
    <location>
        <position position="252"/>
    </location>
</feature>
<evidence type="ECO:0000256" key="6">
    <source>
        <dbReference type="ARBA" id="ARBA00022737"/>
    </source>
</evidence>
<dbReference type="EMBL" id="JAUBYV010000007">
    <property type="protein sequence ID" value="KAK2625855.1"/>
    <property type="molecule type" value="Genomic_DNA"/>
</dbReference>
<keyword evidence="7 13" id="KW-0378">Hydrolase</keyword>
<evidence type="ECO:0000256" key="8">
    <source>
        <dbReference type="ARBA" id="ARBA00023157"/>
    </source>
</evidence>
<keyword evidence="6" id="KW-0677">Repeat</keyword>
<keyword evidence="5 15" id="KW-0732">Signal</keyword>
<evidence type="ECO:0000256" key="12">
    <source>
        <dbReference type="PROSITE-ProRule" id="PRU10052"/>
    </source>
</evidence>
<feature type="region of interest" description="Disordered" evidence="14">
    <location>
        <begin position="23"/>
        <end position="55"/>
    </location>
</feature>
<dbReference type="GO" id="GO:0071555">
    <property type="term" value="P:cell wall organization"/>
    <property type="evidence" value="ECO:0007669"/>
    <property type="project" value="UniProtKB-KW"/>
</dbReference>
<feature type="signal peptide" evidence="15">
    <location>
        <begin position="1"/>
        <end position="20"/>
    </location>
</feature>